<comment type="caution">
    <text evidence="3">The sequence shown here is derived from an EMBL/GenBank/DDBJ whole genome shotgun (WGS) entry which is preliminary data.</text>
</comment>
<dbReference type="Gene3D" id="1.10.1470.10">
    <property type="entry name" value="YjbJ"/>
    <property type="match status" value="1"/>
</dbReference>
<sequence>MSASGDRIRGDWNQVKGKAKQEYGDLTDDDLTYQEGKHDEFMGNLQTKLGKTKQQLKDWIDSL</sequence>
<dbReference type="InterPro" id="IPR050423">
    <property type="entry name" value="UPF0337_stress_rsp"/>
</dbReference>
<protein>
    <submittedName>
        <fullName evidence="3">Uncharacterized protein YjbJ (UPF0337 family)</fullName>
    </submittedName>
</protein>
<evidence type="ECO:0000313" key="3">
    <source>
        <dbReference type="EMBL" id="PPK87691.1"/>
    </source>
</evidence>
<evidence type="ECO:0000313" key="4">
    <source>
        <dbReference type="Proteomes" id="UP000237662"/>
    </source>
</evidence>
<dbReference type="Proteomes" id="UP000237662">
    <property type="component" value="Unassembled WGS sequence"/>
</dbReference>
<dbReference type="PANTHER" id="PTHR34977">
    <property type="entry name" value="UPF0337 PROTEIN YJBJ"/>
    <property type="match status" value="1"/>
</dbReference>
<feature type="domain" description="CsbD-like" evidence="2">
    <location>
        <begin position="6"/>
        <end position="58"/>
    </location>
</feature>
<keyword evidence="4" id="KW-1185">Reference proteome</keyword>
<dbReference type="SUPFAM" id="SSF69047">
    <property type="entry name" value="Hypothetical protein YjbJ"/>
    <property type="match status" value="1"/>
</dbReference>
<evidence type="ECO:0000259" key="2">
    <source>
        <dbReference type="Pfam" id="PF05532"/>
    </source>
</evidence>
<reference evidence="3 4" key="1">
    <citation type="submission" date="2018-02" db="EMBL/GenBank/DDBJ databases">
        <title>Genomic Encyclopedia of Archaeal and Bacterial Type Strains, Phase II (KMG-II): from individual species to whole genera.</title>
        <authorList>
            <person name="Goeker M."/>
        </authorList>
    </citation>
    <scope>NUCLEOTIDE SEQUENCE [LARGE SCALE GENOMIC DNA]</scope>
    <source>
        <strain evidence="3 4">DSM 29526</strain>
    </source>
</reference>
<proteinExistence type="inferred from homology"/>
<dbReference type="AlphaFoldDB" id="A0A2S6I877"/>
<dbReference type="RefSeq" id="WP_104418290.1">
    <property type="nucleotide sequence ID" value="NZ_PTJC01000005.1"/>
</dbReference>
<dbReference type="InterPro" id="IPR008462">
    <property type="entry name" value="CsbD"/>
</dbReference>
<gene>
    <name evidence="3" type="ORF">CLV84_0641</name>
</gene>
<evidence type="ECO:0000256" key="1">
    <source>
        <dbReference type="ARBA" id="ARBA00009129"/>
    </source>
</evidence>
<name>A0A2S6I877_9BACT</name>
<organism evidence="3 4">
    <name type="scientific">Neolewinella xylanilytica</name>
    <dbReference type="NCBI Taxonomy" id="1514080"/>
    <lineage>
        <taxon>Bacteria</taxon>
        <taxon>Pseudomonadati</taxon>
        <taxon>Bacteroidota</taxon>
        <taxon>Saprospiria</taxon>
        <taxon>Saprospirales</taxon>
        <taxon>Lewinellaceae</taxon>
        <taxon>Neolewinella</taxon>
    </lineage>
</organism>
<dbReference type="InterPro" id="IPR036629">
    <property type="entry name" value="YjbJ_sf"/>
</dbReference>
<comment type="similarity">
    <text evidence="1">Belongs to the UPF0337 (CsbD) family.</text>
</comment>
<dbReference type="EMBL" id="PTJC01000005">
    <property type="protein sequence ID" value="PPK87691.1"/>
    <property type="molecule type" value="Genomic_DNA"/>
</dbReference>
<accession>A0A2S6I877</accession>
<dbReference type="OrthoDB" id="9796058at2"/>
<dbReference type="PANTHER" id="PTHR34977:SF1">
    <property type="entry name" value="UPF0337 PROTEIN YJBJ"/>
    <property type="match status" value="1"/>
</dbReference>
<dbReference type="Pfam" id="PF05532">
    <property type="entry name" value="CsbD"/>
    <property type="match status" value="1"/>
</dbReference>